<reference evidence="6" key="1">
    <citation type="submission" date="2018-01" db="EMBL/GenBank/DDBJ databases">
        <authorList>
            <person name="Mao J.F."/>
        </authorList>
    </citation>
    <scope>NUCLEOTIDE SEQUENCE</scope>
    <source>
        <strain evidence="6">Huo1</strain>
        <tissue evidence="6">Leaf</tissue>
    </source>
</reference>
<keyword evidence="7" id="KW-1185">Reference proteome</keyword>
<dbReference type="InterPro" id="IPR044451">
    <property type="entry name" value="AtDRB-like_DSRM_2"/>
</dbReference>
<dbReference type="PROSITE" id="PS50137">
    <property type="entry name" value="DS_RBD"/>
    <property type="match status" value="2"/>
</dbReference>
<dbReference type="AlphaFoldDB" id="A0A8X8WXY7"/>
<dbReference type="EMBL" id="PNBA02000013">
    <property type="protein sequence ID" value="KAG6402862.1"/>
    <property type="molecule type" value="Genomic_DNA"/>
</dbReference>
<organism evidence="6">
    <name type="scientific">Salvia splendens</name>
    <name type="common">Scarlet sage</name>
    <dbReference type="NCBI Taxonomy" id="180675"/>
    <lineage>
        <taxon>Eukaryota</taxon>
        <taxon>Viridiplantae</taxon>
        <taxon>Streptophyta</taxon>
        <taxon>Embryophyta</taxon>
        <taxon>Tracheophyta</taxon>
        <taxon>Spermatophyta</taxon>
        <taxon>Magnoliopsida</taxon>
        <taxon>eudicotyledons</taxon>
        <taxon>Gunneridae</taxon>
        <taxon>Pentapetalae</taxon>
        <taxon>asterids</taxon>
        <taxon>lamiids</taxon>
        <taxon>Lamiales</taxon>
        <taxon>Lamiaceae</taxon>
        <taxon>Nepetoideae</taxon>
        <taxon>Mentheae</taxon>
        <taxon>Salviinae</taxon>
        <taxon>Salvia</taxon>
        <taxon>Salvia subgen. Calosphace</taxon>
        <taxon>core Calosphace</taxon>
    </lineage>
</organism>
<evidence type="ECO:0000256" key="2">
    <source>
        <dbReference type="ARBA" id="ARBA00022884"/>
    </source>
</evidence>
<name>A0A8X8WXY7_SALSN</name>
<protein>
    <recommendedName>
        <fullName evidence="5">DRBM domain-containing protein</fullName>
    </recommendedName>
</protein>
<evidence type="ECO:0000313" key="7">
    <source>
        <dbReference type="Proteomes" id="UP000298416"/>
    </source>
</evidence>
<feature type="domain" description="DRBM" evidence="5">
    <location>
        <begin position="87"/>
        <end position="155"/>
    </location>
</feature>
<sequence>MFKNQLQELAQRSCFNLPSYACVREGPDHAPRFKASVNFNGEVFESPSYSTTLRQAEHAAAEAALNSLSARGPSKSLTARVLDETGVYKNLLQETAHRAGLKLPIYTTVRSGPGHVPVFTSTVELAGISFSGEPAKTKKQAEKNAAIAAWFQLKQMPDLGLLSEQENAGGGKWSCSSNSARVIRRRDYHHHHQPRMQRPIQRDNKLDNTPCSFAFAQKRPWKFPDPILDPTNKHKSFLSLLPPPPLSASKILPPNLPNSKTPTPKVTIKETLPMLEEFLRDDQEWVKKISEAIRTDAGSSNSIYGGKIGGVYSQFGGEDGRIRSIPPPLMKIPSTCHNPQIGSIPKFAPVVQIRSVIPVFAAPPVRVNSDQSPPINEAALSPAPPSSSEEFVVASSLSKLKI</sequence>
<reference evidence="6" key="2">
    <citation type="submission" date="2020-08" db="EMBL/GenBank/DDBJ databases">
        <title>Plant Genome Project.</title>
        <authorList>
            <person name="Zhang R.-G."/>
        </authorList>
    </citation>
    <scope>NUCLEOTIDE SEQUENCE</scope>
    <source>
        <strain evidence="6">Huo1</strain>
        <tissue evidence="6">Leaf</tissue>
    </source>
</reference>
<dbReference type="Proteomes" id="UP000298416">
    <property type="component" value="Unassembled WGS sequence"/>
</dbReference>
<dbReference type="FunFam" id="3.30.160.20:FF:000036">
    <property type="entry name" value="Double-stranded RNA-binding protein 2"/>
    <property type="match status" value="2"/>
</dbReference>
<dbReference type="OrthoDB" id="5988181at2759"/>
<dbReference type="PANTHER" id="PTHR46031:SF26">
    <property type="entry name" value="DOUBLE-STRANDED RNA-BINDING PROTEIN 2"/>
    <property type="match status" value="1"/>
</dbReference>
<proteinExistence type="predicted"/>
<keyword evidence="1" id="KW-0677">Repeat</keyword>
<feature type="compositionally biased region" description="Low complexity" evidence="4">
    <location>
        <begin position="377"/>
        <end position="388"/>
    </location>
</feature>
<gene>
    <name evidence="6" type="ORF">SASPL_135076</name>
</gene>
<evidence type="ECO:0000256" key="4">
    <source>
        <dbReference type="SAM" id="MobiDB-lite"/>
    </source>
</evidence>
<dbReference type="InterPro" id="IPR044450">
    <property type="entry name" value="AtDRB-like_DSRM_1"/>
</dbReference>
<dbReference type="InterPro" id="IPR014720">
    <property type="entry name" value="dsRBD_dom"/>
</dbReference>
<dbReference type="SMART" id="SM00358">
    <property type="entry name" value="DSRM"/>
    <property type="match status" value="2"/>
</dbReference>
<evidence type="ECO:0000313" key="6">
    <source>
        <dbReference type="EMBL" id="KAG6402862.1"/>
    </source>
</evidence>
<evidence type="ECO:0000259" key="5">
    <source>
        <dbReference type="PROSITE" id="PS50137"/>
    </source>
</evidence>
<accession>A0A8X8WXY7</accession>
<evidence type="ECO:0000256" key="3">
    <source>
        <dbReference type="PROSITE-ProRule" id="PRU00266"/>
    </source>
</evidence>
<dbReference type="GO" id="GO:0003725">
    <property type="term" value="F:double-stranded RNA binding"/>
    <property type="evidence" value="ECO:0007669"/>
    <property type="project" value="InterPro"/>
</dbReference>
<dbReference type="Gene3D" id="3.30.160.20">
    <property type="match status" value="2"/>
</dbReference>
<feature type="region of interest" description="Disordered" evidence="4">
    <location>
        <begin position="368"/>
        <end position="388"/>
    </location>
</feature>
<evidence type="ECO:0000256" key="1">
    <source>
        <dbReference type="ARBA" id="ARBA00022737"/>
    </source>
</evidence>
<dbReference type="CDD" id="cd19908">
    <property type="entry name" value="DSRM_AtDRB-like_rpt2"/>
    <property type="match status" value="1"/>
</dbReference>
<dbReference type="PANTHER" id="PTHR46031">
    <property type="match status" value="1"/>
</dbReference>
<feature type="domain" description="DRBM" evidence="5">
    <location>
        <begin position="1"/>
        <end position="70"/>
    </location>
</feature>
<dbReference type="Pfam" id="PF00035">
    <property type="entry name" value="dsrm"/>
    <property type="match status" value="2"/>
</dbReference>
<keyword evidence="2 3" id="KW-0694">RNA-binding</keyword>
<comment type="caution">
    <text evidence="6">The sequence shown here is derived from an EMBL/GenBank/DDBJ whole genome shotgun (WGS) entry which is preliminary data.</text>
</comment>
<dbReference type="CDD" id="cd19907">
    <property type="entry name" value="DSRM_AtDRB-like_rpt1"/>
    <property type="match status" value="1"/>
</dbReference>
<dbReference type="SUPFAM" id="SSF54768">
    <property type="entry name" value="dsRNA-binding domain-like"/>
    <property type="match status" value="2"/>
</dbReference>